<dbReference type="EMBL" id="ADKM02000134">
    <property type="protein sequence ID" value="EGC01199.1"/>
    <property type="molecule type" value="Genomic_DNA"/>
</dbReference>
<dbReference type="STRING" id="246199.CUS_6991"/>
<protein>
    <submittedName>
        <fullName evidence="1">Uncharacterized protein</fullName>
    </submittedName>
</protein>
<comment type="caution">
    <text evidence="1">The sequence shown here is derived from an EMBL/GenBank/DDBJ whole genome shotgun (WGS) entry which is preliminary data.</text>
</comment>
<accession>E9SHP2</accession>
<name>E9SHP2_RUMAL</name>
<organism evidence="1 2">
    <name type="scientific">Ruminococcus albus 8</name>
    <dbReference type="NCBI Taxonomy" id="246199"/>
    <lineage>
        <taxon>Bacteria</taxon>
        <taxon>Bacillati</taxon>
        <taxon>Bacillota</taxon>
        <taxon>Clostridia</taxon>
        <taxon>Eubacteriales</taxon>
        <taxon>Oscillospiraceae</taxon>
        <taxon>Ruminococcus</taxon>
    </lineage>
</organism>
<reference evidence="1 2" key="1">
    <citation type="submission" date="2011-02" db="EMBL/GenBank/DDBJ databases">
        <authorList>
            <person name="Nelson K.E."/>
            <person name="Sutton G."/>
            <person name="Torralba M."/>
            <person name="Durkin S."/>
            <person name="Harkins D."/>
            <person name="Montgomery R."/>
            <person name="Ziemer C."/>
            <person name="Klaassens E."/>
            <person name="Ocuiv P."/>
            <person name="Morrison M."/>
        </authorList>
    </citation>
    <scope>NUCLEOTIDE SEQUENCE [LARGE SCALE GENOMIC DNA]</scope>
    <source>
        <strain evidence="1 2">8</strain>
    </source>
</reference>
<dbReference type="Proteomes" id="UP000004259">
    <property type="component" value="Unassembled WGS sequence"/>
</dbReference>
<keyword evidence="2" id="KW-1185">Reference proteome</keyword>
<gene>
    <name evidence="1" type="ORF">CUS_6991</name>
</gene>
<proteinExistence type="predicted"/>
<dbReference type="Gene3D" id="3.10.450.50">
    <property type="match status" value="1"/>
</dbReference>
<dbReference type="AlphaFoldDB" id="E9SHP2"/>
<evidence type="ECO:0000313" key="2">
    <source>
        <dbReference type="Proteomes" id="UP000004259"/>
    </source>
</evidence>
<sequence>MGSGLKKSLLLATVTVSAVCLSSCNIIKGVKYVVKDRMNADNSYADFRDEWNDYHSPRPDAGKIIKDVMTAAESGDKEKLRKLFSEEVQQKDGFEEQLDEFIKNVPDGLAELEYEKDRLDSGWGTDNGKLTMPITRHYKQINCNGKYYYAFMSGYAKCEPYPEKEGLSYFYIFDEAACAAFDYWELSNGAKDDTANAPEFDYSSHILIARKDIDLGLDEYVTRYRPYLLGSPPEYELTSRSVDGNAWLFVDFGNNVSADDFMNKSHEVKDINDIRDLFGFENGILRNDYCYELASDDENKQYGIVSCDASGRISYCYITDAEGSERVFDDEYAENSDGRS</sequence>
<evidence type="ECO:0000313" key="1">
    <source>
        <dbReference type="EMBL" id="EGC01199.1"/>
    </source>
</evidence>